<evidence type="ECO:0000256" key="7">
    <source>
        <dbReference type="SAM" id="Phobius"/>
    </source>
</evidence>
<reference evidence="9" key="1">
    <citation type="submission" date="2020-11" db="EMBL/GenBank/DDBJ databases">
        <authorList>
            <person name="Tran Van P."/>
        </authorList>
    </citation>
    <scope>NUCLEOTIDE SEQUENCE</scope>
</reference>
<evidence type="ECO:0000256" key="4">
    <source>
        <dbReference type="ARBA" id="ARBA00023136"/>
    </source>
</evidence>
<dbReference type="EMBL" id="OD565741">
    <property type="protein sequence ID" value="CAD7442490.1"/>
    <property type="molecule type" value="Genomic_DNA"/>
</dbReference>
<feature type="region of interest" description="Disordered" evidence="6">
    <location>
        <begin position="656"/>
        <end position="676"/>
    </location>
</feature>
<dbReference type="PANTHER" id="PTHR10736:SF65">
    <property type="entry name" value="BESTROPHIN 1, ISOFORM C-RELATED"/>
    <property type="match status" value="1"/>
</dbReference>
<feature type="transmembrane region" description="Helical" evidence="7">
    <location>
        <begin position="467"/>
        <end position="484"/>
    </location>
</feature>
<keyword evidence="3 7" id="KW-1133">Transmembrane helix</keyword>
<dbReference type="AlphaFoldDB" id="A0A7R9EWT5"/>
<evidence type="ECO:0000313" key="9">
    <source>
        <dbReference type="EMBL" id="CAD7442490.1"/>
    </source>
</evidence>
<keyword evidence="2 7" id="KW-0812">Transmembrane</keyword>
<dbReference type="Pfam" id="PF01062">
    <property type="entry name" value="Bestrophin"/>
    <property type="match status" value="1"/>
</dbReference>
<feature type="compositionally biased region" description="Basic and acidic residues" evidence="6">
    <location>
        <begin position="891"/>
        <end position="906"/>
    </location>
</feature>
<sequence>MNTTLVVWSVYAMVFLSATAHPGDHRAKHLANHVARVLSFTCLEPQPRAISVEELLLEGRQPDETFYPPMTVLHRCDASAGCCLSGTGTKCGPVCSEDVHLTFKVRHDVDQARLPHYETVVATNHTRCGCVQEEEVDDQPRTRLVSLEDSIGILEGSIGILEGSIGILEGQYLVPVKDIDIKMTVTYTAEVATCTGLGCFWKLLFRWRGSIYKLLWPNLLVYTAVYFTLSVVYRVLLNEEHRLLFEKIALHCQAYGELIPISFVLGFYVSIVIKRWWDQYICMPWPDNMAMFVSTLVHGQDDRGRLMRRTIIRYVNLCFVITLRMMSPRVKKRFPTMDHLVEAGFMQPNEKKIFEDLDQKTSHPKYWMPLVWAGGIITRARKEGRVKDDFSLKSLIDGLNNFRAGCGGMLNYDWISIPLVYTQVDNKWAAPVFQVVTLAVYTYFMATLMGNQFLNPEKKYPKHEIDLIVPVFTFLQFFFYMGWLKVAESLVNPFGEDDDDFELNWLVDRNLQVSYVIVDEMHQEHPEMVKDQYWDEVFPAELPYTAAAKQYQTGPPLSSTENVEVSLEQAEFMPLDTVIEESPGDLDDLADIDLDDDDCQLNDSRRETHPMKILKSKKQGSTNTINASSFSVTRPERKSSVLNMLTKIFRRNESSKDLGAESNMGSSVSLPGRRGRHSISRMSSISQSQAQSRTSMARENTFPEEMFHMSDVSLTGSILTMGSHIQMVAPPHDRNRRQSGDHELDDVLDTSEVTQLLPINKARDSPRKISFSKDTNITAEEKAEQMLEKDDISEASGSSIKTSYYQESLDDVSLAIPSPKQRVSEPQSCLSYKSKKSEWRDTGPYSPNASFMEQTAEIDFGTSAARIVMPSSPPVKHVFVPISSSVPIPVKEGRRIKSSTQDDKPLSRTSSLTRSVQQHKSMVEKEKQQPPPSETSQMLSTSPKPMADKFSYSKKPPDVSLIERNVSTDPSSPPVVSWSASIVPTTSIVTTSTMTYPTMTTSISSPVSSTIVQMPIDQSEEREQSQEPCQYSSVIITVDKPENDQTEVPPVYVPSAAIPVPTMSPAHERTDTAVPQRRTLHDFRELEPISEQGEMIADSPYMNTNIKDDLSESTV</sequence>
<evidence type="ECO:0000256" key="8">
    <source>
        <dbReference type="SAM" id="SignalP"/>
    </source>
</evidence>
<accession>A0A7R9EWT5</accession>
<comment type="subcellular location">
    <subcellularLocation>
        <location evidence="1">Membrane</location>
    </subcellularLocation>
</comment>
<dbReference type="GO" id="GO:0005254">
    <property type="term" value="F:chloride channel activity"/>
    <property type="evidence" value="ECO:0007669"/>
    <property type="project" value="InterPro"/>
</dbReference>
<protein>
    <recommendedName>
        <fullName evidence="10">Bestrophin homolog</fullName>
    </recommendedName>
</protein>
<gene>
    <name evidence="9" type="ORF">TBIB3V08_LOCUS4919</name>
</gene>
<dbReference type="InterPro" id="IPR000615">
    <property type="entry name" value="Bestrophin"/>
</dbReference>
<feature type="region of interest" description="Disordered" evidence="6">
    <location>
        <begin position="816"/>
        <end position="848"/>
    </location>
</feature>
<feature type="transmembrane region" description="Helical" evidence="7">
    <location>
        <begin position="311"/>
        <end position="327"/>
    </location>
</feature>
<dbReference type="SUPFAM" id="SSF57501">
    <property type="entry name" value="Cystine-knot cytokines"/>
    <property type="match status" value="1"/>
</dbReference>
<feature type="compositionally biased region" description="Polar residues" evidence="6">
    <location>
        <begin position="934"/>
        <end position="943"/>
    </location>
</feature>
<evidence type="ECO:0000256" key="3">
    <source>
        <dbReference type="ARBA" id="ARBA00022989"/>
    </source>
</evidence>
<name>A0A7R9EWT5_9NEOP</name>
<feature type="transmembrane region" description="Helical" evidence="7">
    <location>
        <begin position="248"/>
        <end position="273"/>
    </location>
</feature>
<dbReference type="InterPro" id="IPR029034">
    <property type="entry name" value="Cystine-knot_cytokine"/>
</dbReference>
<feature type="chain" id="PRO_5031074546" description="Bestrophin homolog" evidence="8">
    <location>
        <begin position="21"/>
        <end position="1115"/>
    </location>
</feature>
<evidence type="ECO:0000256" key="1">
    <source>
        <dbReference type="ARBA" id="ARBA00004370"/>
    </source>
</evidence>
<feature type="region of interest" description="Disordered" evidence="6">
    <location>
        <begin position="1087"/>
        <end position="1115"/>
    </location>
</feature>
<evidence type="ECO:0008006" key="10">
    <source>
        <dbReference type="Google" id="ProtNLM"/>
    </source>
</evidence>
<organism evidence="9">
    <name type="scientific">Timema bartmani</name>
    <dbReference type="NCBI Taxonomy" id="61472"/>
    <lineage>
        <taxon>Eukaryota</taxon>
        <taxon>Metazoa</taxon>
        <taxon>Ecdysozoa</taxon>
        <taxon>Arthropoda</taxon>
        <taxon>Hexapoda</taxon>
        <taxon>Insecta</taxon>
        <taxon>Pterygota</taxon>
        <taxon>Neoptera</taxon>
        <taxon>Polyneoptera</taxon>
        <taxon>Phasmatodea</taxon>
        <taxon>Timematodea</taxon>
        <taxon>Timematoidea</taxon>
        <taxon>Timematidae</taxon>
        <taxon>Timema</taxon>
    </lineage>
</organism>
<feature type="transmembrane region" description="Helical" evidence="7">
    <location>
        <begin position="428"/>
        <end position="446"/>
    </location>
</feature>
<proteinExistence type="inferred from homology"/>
<feature type="region of interest" description="Disordered" evidence="6">
    <location>
        <begin position="891"/>
        <end position="956"/>
    </location>
</feature>
<dbReference type="GO" id="GO:0016020">
    <property type="term" value="C:membrane"/>
    <property type="evidence" value="ECO:0007669"/>
    <property type="project" value="UniProtKB-SubCell"/>
</dbReference>
<comment type="similarity">
    <text evidence="5">Belongs to the anion channel-forming bestrophin (TC 1.A.46) family. Calcium-sensitive chloride channel subfamily.</text>
</comment>
<feature type="transmembrane region" description="Helical" evidence="7">
    <location>
        <begin position="216"/>
        <end position="236"/>
    </location>
</feature>
<keyword evidence="8" id="KW-0732">Signal</keyword>
<evidence type="ECO:0000256" key="6">
    <source>
        <dbReference type="SAM" id="MobiDB-lite"/>
    </source>
</evidence>
<evidence type="ECO:0000256" key="2">
    <source>
        <dbReference type="ARBA" id="ARBA00022692"/>
    </source>
</evidence>
<feature type="compositionally biased region" description="Polar residues" evidence="6">
    <location>
        <begin position="907"/>
        <end position="920"/>
    </location>
</feature>
<keyword evidence="4 7" id="KW-0472">Membrane</keyword>
<dbReference type="PANTHER" id="PTHR10736">
    <property type="entry name" value="BESTROPHIN"/>
    <property type="match status" value="1"/>
</dbReference>
<dbReference type="Gene3D" id="2.10.90.10">
    <property type="entry name" value="Cystine-knot cytokines"/>
    <property type="match status" value="1"/>
</dbReference>
<evidence type="ECO:0000256" key="5">
    <source>
        <dbReference type="ARBA" id="ARBA00034769"/>
    </source>
</evidence>
<dbReference type="InterPro" id="IPR021134">
    <property type="entry name" value="Bestrophin-like"/>
</dbReference>
<feature type="compositionally biased region" description="Basic and acidic residues" evidence="6">
    <location>
        <begin position="1106"/>
        <end position="1115"/>
    </location>
</feature>
<feature type="signal peptide" evidence="8">
    <location>
        <begin position="1"/>
        <end position="20"/>
    </location>
</feature>